<dbReference type="AlphaFoldDB" id="A0A0F9GVJ0"/>
<sequence>MAADGSYKDNSSPSDIVSGSFGVEILTFVASAAQGANQPCREVIIWQNAGKTVKIGHTAAAAASGPALNDSEAYLRIPISNTNKLFFGGTTGEKVNLLWRS</sequence>
<organism evidence="1">
    <name type="scientific">marine sediment metagenome</name>
    <dbReference type="NCBI Taxonomy" id="412755"/>
    <lineage>
        <taxon>unclassified sequences</taxon>
        <taxon>metagenomes</taxon>
        <taxon>ecological metagenomes</taxon>
    </lineage>
</organism>
<reference evidence="1" key="1">
    <citation type="journal article" date="2015" name="Nature">
        <title>Complex archaea that bridge the gap between prokaryotes and eukaryotes.</title>
        <authorList>
            <person name="Spang A."/>
            <person name="Saw J.H."/>
            <person name="Jorgensen S.L."/>
            <person name="Zaremba-Niedzwiedzka K."/>
            <person name="Martijn J."/>
            <person name="Lind A.E."/>
            <person name="van Eijk R."/>
            <person name="Schleper C."/>
            <person name="Guy L."/>
            <person name="Ettema T.J."/>
        </authorList>
    </citation>
    <scope>NUCLEOTIDE SEQUENCE</scope>
</reference>
<accession>A0A0F9GVJ0</accession>
<dbReference type="EMBL" id="LAZR01016828">
    <property type="protein sequence ID" value="KKM02835.1"/>
    <property type="molecule type" value="Genomic_DNA"/>
</dbReference>
<gene>
    <name evidence="1" type="ORF">LCGC14_1780430</name>
</gene>
<protein>
    <submittedName>
        <fullName evidence="1">Uncharacterized protein</fullName>
    </submittedName>
</protein>
<name>A0A0F9GVJ0_9ZZZZ</name>
<proteinExistence type="predicted"/>
<comment type="caution">
    <text evidence="1">The sequence shown here is derived from an EMBL/GenBank/DDBJ whole genome shotgun (WGS) entry which is preliminary data.</text>
</comment>
<evidence type="ECO:0000313" key="1">
    <source>
        <dbReference type="EMBL" id="KKM02835.1"/>
    </source>
</evidence>